<gene>
    <name evidence="6" type="ORF">SAMN05216288_2757</name>
</gene>
<dbReference type="PROSITE" id="PS50109">
    <property type="entry name" value="HIS_KIN"/>
    <property type="match status" value="1"/>
</dbReference>
<evidence type="ECO:0000256" key="2">
    <source>
        <dbReference type="ARBA" id="ARBA00012438"/>
    </source>
</evidence>
<evidence type="ECO:0000313" key="6">
    <source>
        <dbReference type="EMBL" id="SHL98892.1"/>
    </source>
</evidence>
<dbReference type="InterPro" id="IPR029016">
    <property type="entry name" value="GAF-like_dom_sf"/>
</dbReference>
<dbReference type="Pfam" id="PF01590">
    <property type="entry name" value="GAF"/>
    <property type="match status" value="1"/>
</dbReference>
<dbReference type="SUPFAM" id="SSF55874">
    <property type="entry name" value="ATPase domain of HSP90 chaperone/DNA topoisomerase II/histidine kinase"/>
    <property type="match status" value="1"/>
</dbReference>
<keyword evidence="3" id="KW-0597">Phosphoprotein</keyword>
<dbReference type="InterPro" id="IPR036890">
    <property type="entry name" value="HATPase_C_sf"/>
</dbReference>
<dbReference type="InterPro" id="IPR003018">
    <property type="entry name" value="GAF"/>
</dbReference>
<feature type="coiled-coil region" evidence="4">
    <location>
        <begin position="184"/>
        <end position="211"/>
    </location>
</feature>
<evidence type="ECO:0000259" key="5">
    <source>
        <dbReference type="PROSITE" id="PS50109"/>
    </source>
</evidence>
<evidence type="ECO:0000256" key="4">
    <source>
        <dbReference type="SAM" id="Coils"/>
    </source>
</evidence>
<feature type="domain" description="Histidine kinase" evidence="5">
    <location>
        <begin position="220"/>
        <end position="438"/>
    </location>
</feature>
<dbReference type="Gene3D" id="3.30.565.10">
    <property type="entry name" value="Histidine kinase-like ATPase, C-terminal domain"/>
    <property type="match status" value="1"/>
</dbReference>
<dbReference type="Pfam" id="PF02518">
    <property type="entry name" value="HATPase_c"/>
    <property type="match status" value="1"/>
</dbReference>
<dbReference type="SUPFAM" id="SSF47384">
    <property type="entry name" value="Homodimeric domain of signal transducing histidine kinase"/>
    <property type="match status" value="1"/>
</dbReference>
<accession>A0A1M7F499</accession>
<protein>
    <recommendedName>
        <fullName evidence="2">histidine kinase</fullName>
        <ecNumber evidence="2">2.7.13.3</ecNumber>
    </recommendedName>
</protein>
<name>A0A1M7F499_9GAMM</name>
<evidence type="ECO:0000313" key="7">
    <source>
        <dbReference type="Proteomes" id="UP000184305"/>
    </source>
</evidence>
<dbReference type="PANTHER" id="PTHR43102:SF2">
    <property type="entry name" value="GAF DOMAIN-CONTAINING PROTEIN"/>
    <property type="match status" value="1"/>
</dbReference>
<dbReference type="SMART" id="SM00065">
    <property type="entry name" value="GAF"/>
    <property type="match status" value="1"/>
</dbReference>
<organism evidence="6 7">
    <name type="scientific">Phytopseudomonas punonensis</name>
    <dbReference type="NCBI Taxonomy" id="1220495"/>
    <lineage>
        <taxon>Bacteria</taxon>
        <taxon>Pseudomonadati</taxon>
        <taxon>Pseudomonadota</taxon>
        <taxon>Gammaproteobacteria</taxon>
        <taxon>Pseudomonadales</taxon>
        <taxon>Pseudomonadaceae</taxon>
        <taxon>Phytopseudomonas</taxon>
    </lineage>
</organism>
<evidence type="ECO:0000256" key="3">
    <source>
        <dbReference type="ARBA" id="ARBA00022553"/>
    </source>
</evidence>
<dbReference type="EMBL" id="FRBQ01000003">
    <property type="protein sequence ID" value="SHL98892.1"/>
    <property type="molecule type" value="Genomic_DNA"/>
</dbReference>
<dbReference type="InterPro" id="IPR003594">
    <property type="entry name" value="HATPase_dom"/>
</dbReference>
<dbReference type="PANTHER" id="PTHR43102">
    <property type="entry name" value="SLR1143 PROTEIN"/>
    <property type="match status" value="1"/>
</dbReference>
<dbReference type="Proteomes" id="UP000184305">
    <property type="component" value="Unassembled WGS sequence"/>
</dbReference>
<dbReference type="GO" id="GO:0000155">
    <property type="term" value="F:phosphorelay sensor kinase activity"/>
    <property type="evidence" value="ECO:0007669"/>
    <property type="project" value="InterPro"/>
</dbReference>
<keyword evidence="7" id="KW-1185">Reference proteome</keyword>
<dbReference type="STRING" id="1220495.SAMN05216288_2757"/>
<comment type="catalytic activity">
    <reaction evidence="1">
        <text>ATP + protein L-histidine = ADP + protein N-phospho-L-histidine.</text>
        <dbReference type="EC" id="2.7.13.3"/>
    </reaction>
</comment>
<dbReference type="InterPro" id="IPR036097">
    <property type="entry name" value="HisK_dim/P_sf"/>
</dbReference>
<dbReference type="CDD" id="cd00082">
    <property type="entry name" value="HisKA"/>
    <property type="match status" value="1"/>
</dbReference>
<sequence>MPPLLLRYLLMPHRPAPFPDDEEERVLSLEHLDILDSAPEQGFDDVVLLATTLCDTPIALVSLVDRERQWFKACVGLDVRETHRDLAFCAHAILEPDDILVVENALEDPRFQHSVLVLGEPHIRFYAGAPIRTDSGHPLGTVCVIDTRPRALAEPQRQALQALARQTAALLQLRLLELQRERHASELLDELEQAQARHREAEESLRHARRVSSLGMLTASIAHDVNNLLQVLSSSLQMAQLRSRRPADVKRFAQTGLQAVEQGGKLIRQLLANVRQDGPELACIDISERLDGARELLAGTLGSDINLSFDLAARDVGVMCDEVQLQAVVLNLLSNARDAMQGRGQVLISTHLEQLAGDAQLSDGNYLVLSVKDDGPGMSAELATKVFDPFFTTKQAGKGTGLGLAQAREFANHTGGDVRVETAPGVGTTMRLYLRVLGRISVVDRAD</sequence>
<dbReference type="SUPFAM" id="SSF55781">
    <property type="entry name" value="GAF domain-like"/>
    <property type="match status" value="1"/>
</dbReference>
<reference evidence="7" key="1">
    <citation type="submission" date="2016-11" db="EMBL/GenBank/DDBJ databases">
        <authorList>
            <person name="Varghese N."/>
            <person name="Submissions S."/>
        </authorList>
    </citation>
    <scope>NUCLEOTIDE SEQUENCE [LARGE SCALE GENOMIC DNA]</scope>
    <source>
        <strain evidence="7">CECT 8089</strain>
    </source>
</reference>
<dbReference type="InterPro" id="IPR005467">
    <property type="entry name" value="His_kinase_dom"/>
</dbReference>
<dbReference type="SMART" id="SM00388">
    <property type="entry name" value="HisKA"/>
    <property type="match status" value="1"/>
</dbReference>
<keyword evidence="4" id="KW-0175">Coiled coil</keyword>
<dbReference type="PRINTS" id="PR00344">
    <property type="entry name" value="BCTRLSENSOR"/>
</dbReference>
<dbReference type="AlphaFoldDB" id="A0A1M7F499"/>
<dbReference type="EC" id="2.7.13.3" evidence="2"/>
<proteinExistence type="predicted"/>
<dbReference type="Gene3D" id="3.30.450.40">
    <property type="match status" value="1"/>
</dbReference>
<dbReference type="SMART" id="SM00387">
    <property type="entry name" value="HATPase_c"/>
    <property type="match status" value="1"/>
</dbReference>
<dbReference type="InterPro" id="IPR003661">
    <property type="entry name" value="HisK_dim/P_dom"/>
</dbReference>
<dbReference type="InterPro" id="IPR004358">
    <property type="entry name" value="Sig_transdc_His_kin-like_C"/>
</dbReference>
<evidence type="ECO:0000256" key="1">
    <source>
        <dbReference type="ARBA" id="ARBA00000085"/>
    </source>
</evidence>
<dbReference type="Gene3D" id="1.10.287.130">
    <property type="match status" value="1"/>
</dbReference>